<evidence type="ECO:0000313" key="2">
    <source>
        <dbReference type="Proteomes" id="UP000186922"/>
    </source>
</evidence>
<dbReference type="Proteomes" id="UP000186922">
    <property type="component" value="Unassembled WGS sequence"/>
</dbReference>
<dbReference type="EMBL" id="BDGG01000005">
    <property type="protein sequence ID" value="GAU99822.1"/>
    <property type="molecule type" value="Genomic_DNA"/>
</dbReference>
<evidence type="ECO:0000313" key="1">
    <source>
        <dbReference type="EMBL" id="GAU99822.1"/>
    </source>
</evidence>
<reference evidence="1 2" key="1">
    <citation type="journal article" date="2016" name="Nat. Commun.">
        <title>Extremotolerant tardigrade genome and improved radiotolerance of human cultured cells by tardigrade-unique protein.</title>
        <authorList>
            <person name="Hashimoto T."/>
            <person name="Horikawa D.D."/>
            <person name="Saito Y."/>
            <person name="Kuwahara H."/>
            <person name="Kozuka-Hata H."/>
            <person name="Shin-I T."/>
            <person name="Minakuchi Y."/>
            <person name="Ohishi K."/>
            <person name="Motoyama A."/>
            <person name="Aizu T."/>
            <person name="Enomoto A."/>
            <person name="Kondo K."/>
            <person name="Tanaka S."/>
            <person name="Hara Y."/>
            <person name="Koshikawa S."/>
            <person name="Sagara H."/>
            <person name="Miura T."/>
            <person name="Yokobori S."/>
            <person name="Miyagawa K."/>
            <person name="Suzuki Y."/>
            <person name="Kubo T."/>
            <person name="Oyama M."/>
            <person name="Kohara Y."/>
            <person name="Fujiyama A."/>
            <person name="Arakawa K."/>
            <person name="Katayama T."/>
            <person name="Toyoda A."/>
            <person name="Kunieda T."/>
        </authorList>
    </citation>
    <scope>NUCLEOTIDE SEQUENCE [LARGE SCALE GENOMIC DNA]</scope>
    <source>
        <strain evidence="1 2">YOKOZUNA-1</strain>
    </source>
</reference>
<gene>
    <name evidence="1" type="primary">RvY_10764-1</name>
    <name evidence="1" type="synonym">RvY_10764.1</name>
    <name evidence="1" type="ORF">RvY_10764</name>
</gene>
<protein>
    <submittedName>
        <fullName evidence="1">Uncharacterized protein</fullName>
    </submittedName>
</protein>
<comment type="caution">
    <text evidence="1">The sequence shown here is derived from an EMBL/GenBank/DDBJ whole genome shotgun (WGS) entry which is preliminary data.</text>
</comment>
<dbReference type="AlphaFoldDB" id="A0A1D1VIB7"/>
<accession>A0A1D1VIB7</accession>
<keyword evidence="2" id="KW-1185">Reference proteome</keyword>
<proteinExistence type="predicted"/>
<name>A0A1D1VIB7_RAMVA</name>
<sequence length="63" mass="7138">MEQIRAMGRWSSDVSNRYVRPDMVSLTQTMLRISVKEGPGVKRAQRCTACSETKLTAAQQYIC</sequence>
<organism evidence="1 2">
    <name type="scientific">Ramazzottius varieornatus</name>
    <name type="common">Water bear</name>
    <name type="synonym">Tardigrade</name>
    <dbReference type="NCBI Taxonomy" id="947166"/>
    <lineage>
        <taxon>Eukaryota</taxon>
        <taxon>Metazoa</taxon>
        <taxon>Ecdysozoa</taxon>
        <taxon>Tardigrada</taxon>
        <taxon>Eutardigrada</taxon>
        <taxon>Parachela</taxon>
        <taxon>Hypsibioidea</taxon>
        <taxon>Ramazzottiidae</taxon>
        <taxon>Ramazzottius</taxon>
    </lineage>
</organism>